<dbReference type="RefSeq" id="WP_223021389.1">
    <property type="nucleotide sequence ID" value="NZ_CP078143.1"/>
</dbReference>
<dbReference type="EMBL" id="JBHSNB010000002">
    <property type="protein sequence ID" value="MFC5585283.1"/>
    <property type="molecule type" value="Genomic_DNA"/>
</dbReference>
<name>A0ABW0T8Z7_9HYPH</name>
<keyword evidence="3" id="KW-1185">Reference proteome</keyword>
<evidence type="ECO:0000313" key="2">
    <source>
        <dbReference type="EMBL" id="MFC5585283.1"/>
    </source>
</evidence>
<comment type="caution">
    <text evidence="2">The sequence shown here is derived from an EMBL/GenBank/DDBJ whole genome shotgun (WGS) entry which is preliminary data.</text>
</comment>
<accession>A0ABW0T8Z7</accession>
<evidence type="ECO:0000256" key="1">
    <source>
        <dbReference type="SAM" id="MobiDB-lite"/>
    </source>
</evidence>
<evidence type="ECO:0008006" key="4">
    <source>
        <dbReference type="Google" id="ProtNLM"/>
    </source>
</evidence>
<feature type="region of interest" description="Disordered" evidence="1">
    <location>
        <begin position="1"/>
        <end position="46"/>
    </location>
</feature>
<sequence>MSPSLSLFDALPDFGTPIPPVSPPKAESKRFNSLSERLEPPAKDAVPPLQTQLDEMITAAEAALAEKLAQEHAVALQQERERHAEELEALRNQLGDTVGQAINNRFAALEDDLVTLTSQATTRILGGVLTEDLQKRSIVELERVIRNAIDDRETLRIRVSGSPALWESLKAGLGEKARHVDFAEAPGFDLSISVDEELFETRLTEWSETLAGLIS</sequence>
<reference evidence="3" key="1">
    <citation type="journal article" date="2019" name="Int. J. Syst. Evol. Microbiol.">
        <title>The Global Catalogue of Microorganisms (GCM) 10K type strain sequencing project: providing services to taxonomists for standard genome sequencing and annotation.</title>
        <authorList>
            <consortium name="The Broad Institute Genomics Platform"/>
            <consortium name="The Broad Institute Genome Sequencing Center for Infectious Disease"/>
            <person name="Wu L."/>
            <person name="Ma J."/>
        </authorList>
    </citation>
    <scope>NUCLEOTIDE SEQUENCE [LARGE SCALE GENOMIC DNA]</scope>
    <source>
        <strain evidence="3">JCM 3366</strain>
    </source>
</reference>
<evidence type="ECO:0000313" key="3">
    <source>
        <dbReference type="Proteomes" id="UP001596107"/>
    </source>
</evidence>
<protein>
    <recommendedName>
        <fullName evidence="4">Flagellar assembly protein FliH</fullName>
    </recommendedName>
</protein>
<dbReference type="Proteomes" id="UP001596107">
    <property type="component" value="Unassembled WGS sequence"/>
</dbReference>
<organism evidence="2 3">
    <name type="scientific">Nitratireductor kimnyeongensis</name>
    <dbReference type="NCBI Taxonomy" id="430679"/>
    <lineage>
        <taxon>Bacteria</taxon>
        <taxon>Pseudomonadati</taxon>
        <taxon>Pseudomonadota</taxon>
        <taxon>Alphaproteobacteria</taxon>
        <taxon>Hyphomicrobiales</taxon>
        <taxon>Phyllobacteriaceae</taxon>
        <taxon>Nitratireductor</taxon>
    </lineage>
</organism>
<feature type="compositionally biased region" description="Basic and acidic residues" evidence="1">
    <location>
        <begin position="26"/>
        <end position="42"/>
    </location>
</feature>
<proteinExistence type="predicted"/>
<gene>
    <name evidence="2" type="ORF">ACFPOD_09175</name>
</gene>